<dbReference type="EMBL" id="JAMSHJ010000007">
    <property type="protein sequence ID" value="KAI5387695.1"/>
    <property type="molecule type" value="Genomic_DNA"/>
</dbReference>
<protein>
    <submittedName>
        <fullName evidence="10">Protein trichome birefringence-like 39</fullName>
    </submittedName>
</protein>
<comment type="caution">
    <text evidence="10">The sequence shown here is derived from an EMBL/GenBank/DDBJ whole genome shotgun (WGS) entry which is preliminary data.</text>
</comment>
<evidence type="ECO:0000259" key="8">
    <source>
        <dbReference type="Pfam" id="PF13839"/>
    </source>
</evidence>
<evidence type="ECO:0000313" key="10">
    <source>
        <dbReference type="EMBL" id="KAI5387695.1"/>
    </source>
</evidence>
<evidence type="ECO:0000256" key="6">
    <source>
        <dbReference type="ARBA" id="ARBA00023136"/>
    </source>
</evidence>
<dbReference type="Gramene" id="Psat7g166120.1">
    <property type="protein sequence ID" value="Psat7g166120.1.cds"/>
    <property type="gene ID" value="Psat7g166120"/>
</dbReference>
<proteinExistence type="inferred from homology"/>
<keyword evidence="11" id="KW-1185">Reference proteome</keyword>
<dbReference type="AlphaFoldDB" id="A0A9D4ZZD9"/>
<feature type="domain" description="Trichome birefringence-like C-terminal" evidence="8">
    <location>
        <begin position="103"/>
        <end position="365"/>
    </location>
</feature>
<dbReference type="Proteomes" id="UP001058974">
    <property type="component" value="Chromosome 7"/>
</dbReference>
<dbReference type="GO" id="GO:0016413">
    <property type="term" value="F:O-acetyltransferase activity"/>
    <property type="evidence" value="ECO:0007669"/>
    <property type="project" value="InterPro"/>
</dbReference>
<dbReference type="GO" id="GO:0005794">
    <property type="term" value="C:Golgi apparatus"/>
    <property type="evidence" value="ECO:0007669"/>
    <property type="project" value="TreeGrafter"/>
</dbReference>
<organism evidence="10 11">
    <name type="scientific">Pisum sativum</name>
    <name type="common">Garden pea</name>
    <name type="synonym">Lathyrus oleraceus</name>
    <dbReference type="NCBI Taxonomy" id="3888"/>
    <lineage>
        <taxon>Eukaryota</taxon>
        <taxon>Viridiplantae</taxon>
        <taxon>Streptophyta</taxon>
        <taxon>Embryophyta</taxon>
        <taxon>Tracheophyta</taxon>
        <taxon>Spermatophyta</taxon>
        <taxon>Magnoliopsida</taxon>
        <taxon>eudicotyledons</taxon>
        <taxon>Gunneridae</taxon>
        <taxon>Pentapetalae</taxon>
        <taxon>rosids</taxon>
        <taxon>fabids</taxon>
        <taxon>Fabales</taxon>
        <taxon>Fabaceae</taxon>
        <taxon>Papilionoideae</taxon>
        <taxon>50 kb inversion clade</taxon>
        <taxon>NPAAA clade</taxon>
        <taxon>Hologalegina</taxon>
        <taxon>IRL clade</taxon>
        <taxon>Fabeae</taxon>
        <taxon>Lathyrus</taxon>
    </lineage>
</organism>
<keyword evidence="5" id="KW-1133">Transmembrane helix</keyword>
<dbReference type="InterPro" id="IPR025846">
    <property type="entry name" value="TBL_N"/>
</dbReference>
<dbReference type="Gramene" id="Psat07G0369200-T1">
    <property type="protein sequence ID" value="KAI5387695.1"/>
    <property type="gene ID" value="KIW84_073692"/>
</dbReference>
<dbReference type="PANTHER" id="PTHR32285:SF354">
    <property type="entry name" value="PMR5_CAS1P GDSL_SGNH-LIKE ACYL-ESTERASE FAMILY PROTEIN"/>
    <property type="match status" value="1"/>
</dbReference>
<evidence type="ECO:0000256" key="5">
    <source>
        <dbReference type="ARBA" id="ARBA00022989"/>
    </source>
</evidence>
<keyword evidence="7" id="KW-0732">Signal</keyword>
<comment type="subcellular location">
    <subcellularLocation>
        <location evidence="1">Membrane</location>
        <topology evidence="1">Single-pass membrane protein</topology>
    </subcellularLocation>
</comment>
<dbReference type="Pfam" id="PF13839">
    <property type="entry name" value="PC-Esterase"/>
    <property type="match status" value="1"/>
</dbReference>
<dbReference type="InterPro" id="IPR029962">
    <property type="entry name" value="TBL"/>
</dbReference>
<evidence type="ECO:0000313" key="11">
    <source>
        <dbReference type="Proteomes" id="UP001058974"/>
    </source>
</evidence>
<evidence type="ECO:0000256" key="3">
    <source>
        <dbReference type="ARBA" id="ARBA00022692"/>
    </source>
</evidence>
<reference evidence="10 11" key="1">
    <citation type="journal article" date="2022" name="Nat. Genet.">
        <title>Improved pea reference genome and pan-genome highlight genomic features and evolutionary characteristics.</title>
        <authorList>
            <person name="Yang T."/>
            <person name="Liu R."/>
            <person name="Luo Y."/>
            <person name="Hu S."/>
            <person name="Wang D."/>
            <person name="Wang C."/>
            <person name="Pandey M.K."/>
            <person name="Ge S."/>
            <person name="Xu Q."/>
            <person name="Li N."/>
            <person name="Li G."/>
            <person name="Huang Y."/>
            <person name="Saxena R.K."/>
            <person name="Ji Y."/>
            <person name="Li M."/>
            <person name="Yan X."/>
            <person name="He Y."/>
            <person name="Liu Y."/>
            <person name="Wang X."/>
            <person name="Xiang C."/>
            <person name="Varshney R.K."/>
            <person name="Ding H."/>
            <person name="Gao S."/>
            <person name="Zong X."/>
        </authorList>
    </citation>
    <scope>NUCLEOTIDE SEQUENCE [LARGE SCALE GENOMIC DNA]</scope>
    <source>
        <strain evidence="10 11">cv. Zhongwan 6</strain>
    </source>
</reference>
<keyword evidence="3" id="KW-0812">Transmembrane</keyword>
<dbReference type="GO" id="GO:0016020">
    <property type="term" value="C:membrane"/>
    <property type="evidence" value="ECO:0007669"/>
    <property type="project" value="UniProtKB-SubCell"/>
</dbReference>
<name>A0A9D4ZZD9_PEA</name>
<comment type="similarity">
    <text evidence="2">Belongs to the PC-esterase family. TBL subfamily.</text>
</comment>
<keyword evidence="4" id="KW-0735">Signal-anchor</keyword>
<feature type="signal peptide" evidence="7">
    <location>
        <begin position="1"/>
        <end position="30"/>
    </location>
</feature>
<dbReference type="OrthoDB" id="630188at2759"/>
<evidence type="ECO:0000256" key="7">
    <source>
        <dbReference type="SAM" id="SignalP"/>
    </source>
</evidence>
<evidence type="ECO:0000256" key="4">
    <source>
        <dbReference type="ARBA" id="ARBA00022968"/>
    </source>
</evidence>
<feature type="chain" id="PRO_5038494396" evidence="7">
    <location>
        <begin position="31"/>
        <end position="369"/>
    </location>
</feature>
<feature type="domain" description="Trichome birefringence-like N-terminal" evidence="9">
    <location>
        <begin position="50"/>
        <end position="102"/>
    </location>
</feature>
<sequence>MGSVFVNALFHTLFHALFLTLFLFSDQTKADFFNSFSNETSFETSNTAGTCNIFNGKWVYDASYPLYDSSTCPFIDPQFNCQKHGRKDKLYQKYRWKPFSCNLPRFNGLNFVKGHKGKKIMFVGDSLSLNQFNSLACMIHASVPNSKATFYQRDAISSVTFEEYGLELFLFRTAYLVDLDHDKAGRVLKLDSIKNGEAWRGMDVLIFNTWHWWTHTGNAQPWDYIQENNKLYKDMNRFVAFYKGLTTWARWVEENVNPSKTKVFFLGISPVHYQGKDWNEPSKSCMSEKEPYFGSKYPGGTPMAWVIVNKVLRRMSKPVNFLDVTTLSQDRKDAHPEGYSGVMATDCSHWCLPGLPDTWNELLNAALSH</sequence>
<dbReference type="Pfam" id="PF14416">
    <property type="entry name" value="PMR5N"/>
    <property type="match status" value="1"/>
</dbReference>
<evidence type="ECO:0000256" key="2">
    <source>
        <dbReference type="ARBA" id="ARBA00007727"/>
    </source>
</evidence>
<accession>A0A9D4ZZD9</accession>
<evidence type="ECO:0000259" key="9">
    <source>
        <dbReference type="Pfam" id="PF14416"/>
    </source>
</evidence>
<gene>
    <name evidence="10" type="ORF">KIW84_073692</name>
</gene>
<dbReference type="PANTHER" id="PTHR32285">
    <property type="entry name" value="PROTEIN TRICHOME BIREFRINGENCE-LIKE 9-RELATED"/>
    <property type="match status" value="1"/>
</dbReference>
<evidence type="ECO:0000256" key="1">
    <source>
        <dbReference type="ARBA" id="ARBA00004167"/>
    </source>
</evidence>
<keyword evidence="6" id="KW-0472">Membrane</keyword>
<dbReference type="InterPro" id="IPR026057">
    <property type="entry name" value="TBL_C"/>
</dbReference>